<dbReference type="InterPro" id="IPR050172">
    <property type="entry name" value="SsuD_RutA_monooxygenase"/>
</dbReference>
<evidence type="ECO:0000256" key="4">
    <source>
        <dbReference type="ARBA" id="ARBA00023033"/>
    </source>
</evidence>
<keyword evidence="3 6" id="KW-0560">Oxidoreductase</keyword>
<dbReference type="EC" id="1.-.-.-" evidence="6"/>
<evidence type="ECO:0000313" key="7">
    <source>
        <dbReference type="Proteomes" id="UP001597114"/>
    </source>
</evidence>
<reference evidence="7" key="1">
    <citation type="journal article" date="2019" name="Int. J. Syst. Evol. Microbiol.">
        <title>The Global Catalogue of Microorganisms (GCM) 10K type strain sequencing project: providing services to taxonomists for standard genome sequencing and annotation.</title>
        <authorList>
            <consortium name="The Broad Institute Genomics Platform"/>
            <consortium name="The Broad Institute Genome Sequencing Center for Infectious Disease"/>
            <person name="Wu L."/>
            <person name="Ma J."/>
        </authorList>
    </citation>
    <scope>NUCLEOTIDE SEQUENCE [LARGE SCALE GENOMIC DNA]</scope>
    <source>
        <strain evidence="7">CCM 7043</strain>
    </source>
</reference>
<proteinExistence type="predicted"/>
<evidence type="ECO:0000256" key="2">
    <source>
        <dbReference type="ARBA" id="ARBA00022643"/>
    </source>
</evidence>
<dbReference type="Gene3D" id="3.20.20.30">
    <property type="entry name" value="Luciferase-like domain"/>
    <property type="match status" value="1"/>
</dbReference>
<evidence type="ECO:0000256" key="1">
    <source>
        <dbReference type="ARBA" id="ARBA00022630"/>
    </source>
</evidence>
<dbReference type="EMBL" id="JBHUCO010000016">
    <property type="protein sequence ID" value="MFD1519237.1"/>
    <property type="molecule type" value="Genomic_DNA"/>
</dbReference>
<dbReference type="SUPFAM" id="SSF51679">
    <property type="entry name" value="Bacterial luciferase-like"/>
    <property type="match status" value="1"/>
</dbReference>
<dbReference type="RefSeq" id="WP_344719315.1">
    <property type="nucleotide sequence ID" value="NZ_BAAAUS010000004.1"/>
</dbReference>
<organism evidence="6 7">
    <name type="scientific">Pseudonocardia yunnanensis</name>
    <dbReference type="NCBI Taxonomy" id="58107"/>
    <lineage>
        <taxon>Bacteria</taxon>
        <taxon>Bacillati</taxon>
        <taxon>Actinomycetota</taxon>
        <taxon>Actinomycetes</taxon>
        <taxon>Pseudonocardiales</taxon>
        <taxon>Pseudonocardiaceae</taxon>
        <taxon>Pseudonocardia</taxon>
    </lineage>
</organism>
<evidence type="ECO:0000313" key="6">
    <source>
        <dbReference type="EMBL" id="MFD1519237.1"/>
    </source>
</evidence>
<keyword evidence="2" id="KW-0288">FMN</keyword>
<keyword evidence="4" id="KW-0503">Monooxygenase</keyword>
<dbReference type="Proteomes" id="UP001597114">
    <property type="component" value="Unassembled WGS sequence"/>
</dbReference>
<dbReference type="InterPro" id="IPR019921">
    <property type="entry name" value="Lucif-like_OxRdtase_Rv2161c"/>
</dbReference>
<dbReference type="Pfam" id="PF00296">
    <property type="entry name" value="Bac_luciferase"/>
    <property type="match status" value="1"/>
</dbReference>
<dbReference type="NCBIfam" id="TIGR03619">
    <property type="entry name" value="F420_Rv2161c"/>
    <property type="match status" value="1"/>
</dbReference>
<dbReference type="InterPro" id="IPR036661">
    <property type="entry name" value="Luciferase-like_sf"/>
</dbReference>
<protein>
    <submittedName>
        <fullName evidence="6">LLM class F420-dependent oxidoreductase</fullName>
        <ecNumber evidence="6">1.-.-.-</ecNumber>
    </submittedName>
</protein>
<keyword evidence="7" id="KW-1185">Reference proteome</keyword>
<dbReference type="PANTHER" id="PTHR42847">
    <property type="entry name" value="ALKANESULFONATE MONOOXYGENASE"/>
    <property type="match status" value="1"/>
</dbReference>
<name>A0ABW4EVY3_9PSEU</name>
<accession>A0ABW4EVY3</accession>
<gene>
    <name evidence="6" type="ORF">ACFSJD_17205</name>
</gene>
<keyword evidence="1" id="KW-0285">Flavoprotein</keyword>
<evidence type="ECO:0000256" key="3">
    <source>
        <dbReference type="ARBA" id="ARBA00023002"/>
    </source>
</evidence>
<evidence type="ECO:0000259" key="5">
    <source>
        <dbReference type="Pfam" id="PF00296"/>
    </source>
</evidence>
<dbReference type="GO" id="GO:0016491">
    <property type="term" value="F:oxidoreductase activity"/>
    <property type="evidence" value="ECO:0007669"/>
    <property type="project" value="UniProtKB-KW"/>
</dbReference>
<comment type="caution">
    <text evidence="6">The sequence shown here is derived from an EMBL/GenBank/DDBJ whole genome shotgun (WGS) entry which is preliminary data.</text>
</comment>
<dbReference type="PANTHER" id="PTHR42847:SF4">
    <property type="entry name" value="ALKANESULFONATE MONOOXYGENASE-RELATED"/>
    <property type="match status" value="1"/>
</dbReference>
<dbReference type="InterPro" id="IPR011251">
    <property type="entry name" value="Luciferase-like_dom"/>
</dbReference>
<feature type="domain" description="Luciferase-like" evidence="5">
    <location>
        <begin position="18"/>
        <end position="219"/>
    </location>
</feature>
<sequence>MKFGITLFATDEGIEPSELGKAVEERGFDSIWFAEHSHIPASRETPFPLGGDLPREYYRAYDPFVALASISSVTERILLGTAITLIIQRDPIHTAKVVATLDQVSGGRAVLGVGIGWNIEEMRNHGTDPSSRGRLADERLAAIREIWTKEEAEFHGSLVDFDQIFSWPKPVHRPHPPVYVGGNSAAAVARAIRHDAGWLPFSVSEPQLVAQQLAMAERAEDGSGTPITITSFDPSNHAVLSAYMESRVERILFLLPTGRESETLHRLDRLASQIESMQ</sequence>